<dbReference type="Proteomes" id="UP001445335">
    <property type="component" value="Unassembled WGS sequence"/>
</dbReference>
<proteinExistence type="predicted"/>
<name>A0AAW1QJM3_9CHLO</name>
<sequence>MASPAPDAVSSQERSTLAAKCPEHVLQAIYGKTAEKRKVYEQSLNSWWAEYAARKNDEEDEHVADSLLYDLNHLPRAAPPPECVHAARAALAASGVAPQTLQLVQSSLAAPGENGS</sequence>
<gene>
    <name evidence="1" type="ORF">WJX81_000199</name>
</gene>
<protein>
    <submittedName>
        <fullName evidence="1">Uncharacterized protein</fullName>
    </submittedName>
</protein>
<evidence type="ECO:0000313" key="2">
    <source>
        <dbReference type="Proteomes" id="UP001445335"/>
    </source>
</evidence>
<dbReference type="EMBL" id="JALJOU010000100">
    <property type="protein sequence ID" value="KAK9821552.1"/>
    <property type="molecule type" value="Genomic_DNA"/>
</dbReference>
<accession>A0AAW1QJM3</accession>
<dbReference type="AlphaFoldDB" id="A0AAW1QJM3"/>
<evidence type="ECO:0000313" key="1">
    <source>
        <dbReference type="EMBL" id="KAK9821552.1"/>
    </source>
</evidence>
<comment type="caution">
    <text evidence="1">The sequence shown here is derived from an EMBL/GenBank/DDBJ whole genome shotgun (WGS) entry which is preliminary data.</text>
</comment>
<keyword evidence="2" id="KW-1185">Reference proteome</keyword>
<organism evidence="1 2">
    <name type="scientific">Elliptochloris bilobata</name>
    <dbReference type="NCBI Taxonomy" id="381761"/>
    <lineage>
        <taxon>Eukaryota</taxon>
        <taxon>Viridiplantae</taxon>
        <taxon>Chlorophyta</taxon>
        <taxon>core chlorophytes</taxon>
        <taxon>Trebouxiophyceae</taxon>
        <taxon>Trebouxiophyceae incertae sedis</taxon>
        <taxon>Elliptochloris clade</taxon>
        <taxon>Elliptochloris</taxon>
    </lineage>
</organism>
<reference evidence="1 2" key="1">
    <citation type="journal article" date="2024" name="Nat. Commun.">
        <title>Phylogenomics reveals the evolutionary origins of lichenization in chlorophyte algae.</title>
        <authorList>
            <person name="Puginier C."/>
            <person name="Libourel C."/>
            <person name="Otte J."/>
            <person name="Skaloud P."/>
            <person name="Haon M."/>
            <person name="Grisel S."/>
            <person name="Petersen M."/>
            <person name="Berrin J.G."/>
            <person name="Delaux P.M."/>
            <person name="Dal Grande F."/>
            <person name="Keller J."/>
        </authorList>
    </citation>
    <scope>NUCLEOTIDE SEQUENCE [LARGE SCALE GENOMIC DNA]</scope>
    <source>
        <strain evidence="1 2">SAG 245.80</strain>
    </source>
</reference>